<dbReference type="PRINTS" id="PR00081">
    <property type="entry name" value="GDHRDH"/>
</dbReference>
<dbReference type="PANTHER" id="PTHR24321:SF8">
    <property type="entry name" value="ESTRADIOL 17-BETA-DEHYDROGENASE 8-RELATED"/>
    <property type="match status" value="1"/>
</dbReference>
<name>A0A8E2JJV1_9PEZI</name>
<comment type="similarity">
    <text evidence="1">Belongs to the short-chain dehydrogenases/reductases (SDR) family.</text>
</comment>
<keyword evidence="3" id="KW-0560">Oxidoreductase</keyword>
<sequence length="248" mass="25951">MGKLNGKVAIVTGAAQGMGAAHTRRLISEGAKVILTDIDDSRGLKLADELGKNALFIKHDVASMADWNRVVREAEKAFGPVTVLVNNAGILGPVKSILDITEEEYLKVIAVNQHSQFYGMKAVVPSMKAAGGGSIINISSIAGLVAGVGCPSIAYVGSKFASRGMTKQIAMEFGPDHIRVNSIHPGYIKTRMMEAATDEDGGGIASNLALRRMAEADEVSKAVVFLACDDSSYVTGVELPVDGGFTAA</sequence>
<evidence type="ECO:0000256" key="1">
    <source>
        <dbReference type="ARBA" id="ARBA00006484"/>
    </source>
</evidence>
<dbReference type="EMBL" id="KV744824">
    <property type="protein sequence ID" value="OCK85113.1"/>
    <property type="molecule type" value="Genomic_DNA"/>
</dbReference>
<dbReference type="AlphaFoldDB" id="A0A8E2JJV1"/>
<dbReference type="OrthoDB" id="47007at2759"/>
<evidence type="ECO:0000313" key="5">
    <source>
        <dbReference type="Proteomes" id="UP000250266"/>
    </source>
</evidence>
<dbReference type="NCBIfam" id="NF005559">
    <property type="entry name" value="PRK07231.1"/>
    <property type="match status" value="1"/>
</dbReference>
<proteinExistence type="inferred from homology"/>
<dbReference type="PANTHER" id="PTHR24321">
    <property type="entry name" value="DEHYDROGENASES, SHORT CHAIN"/>
    <property type="match status" value="1"/>
</dbReference>
<evidence type="ECO:0000313" key="4">
    <source>
        <dbReference type="EMBL" id="OCK85113.1"/>
    </source>
</evidence>
<dbReference type="PROSITE" id="PS00061">
    <property type="entry name" value="ADH_SHORT"/>
    <property type="match status" value="1"/>
</dbReference>
<dbReference type="Pfam" id="PF13561">
    <property type="entry name" value="adh_short_C2"/>
    <property type="match status" value="1"/>
</dbReference>
<organism evidence="4 5">
    <name type="scientific">Lepidopterella palustris CBS 459.81</name>
    <dbReference type="NCBI Taxonomy" id="1314670"/>
    <lineage>
        <taxon>Eukaryota</taxon>
        <taxon>Fungi</taxon>
        <taxon>Dikarya</taxon>
        <taxon>Ascomycota</taxon>
        <taxon>Pezizomycotina</taxon>
        <taxon>Dothideomycetes</taxon>
        <taxon>Pleosporomycetidae</taxon>
        <taxon>Mytilinidiales</taxon>
        <taxon>Argynnaceae</taxon>
        <taxon>Lepidopterella</taxon>
    </lineage>
</organism>
<gene>
    <name evidence="4" type="ORF">K432DRAFT_377951</name>
</gene>
<dbReference type="GO" id="GO:0016491">
    <property type="term" value="F:oxidoreductase activity"/>
    <property type="evidence" value="ECO:0007669"/>
    <property type="project" value="UniProtKB-KW"/>
</dbReference>
<evidence type="ECO:0000256" key="2">
    <source>
        <dbReference type="ARBA" id="ARBA00022857"/>
    </source>
</evidence>
<dbReference type="InterPro" id="IPR002347">
    <property type="entry name" value="SDR_fam"/>
</dbReference>
<evidence type="ECO:0000256" key="3">
    <source>
        <dbReference type="ARBA" id="ARBA00023002"/>
    </source>
</evidence>
<reference evidence="4 5" key="1">
    <citation type="journal article" date="2016" name="Nat. Commun.">
        <title>Ectomycorrhizal ecology is imprinted in the genome of the dominant symbiotic fungus Cenococcum geophilum.</title>
        <authorList>
            <consortium name="DOE Joint Genome Institute"/>
            <person name="Peter M."/>
            <person name="Kohler A."/>
            <person name="Ohm R.A."/>
            <person name="Kuo A."/>
            <person name="Krutzmann J."/>
            <person name="Morin E."/>
            <person name="Arend M."/>
            <person name="Barry K.W."/>
            <person name="Binder M."/>
            <person name="Choi C."/>
            <person name="Clum A."/>
            <person name="Copeland A."/>
            <person name="Grisel N."/>
            <person name="Haridas S."/>
            <person name="Kipfer T."/>
            <person name="LaButti K."/>
            <person name="Lindquist E."/>
            <person name="Lipzen A."/>
            <person name="Maire R."/>
            <person name="Meier B."/>
            <person name="Mihaltcheva S."/>
            <person name="Molinier V."/>
            <person name="Murat C."/>
            <person name="Poggeler S."/>
            <person name="Quandt C.A."/>
            <person name="Sperisen C."/>
            <person name="Tritt A."/>
            <person name="Tisserant E."/>
            <person name="Crous P.W."/>
            <person name="Henrissat B."/>
            <person name="Nehls U."/>
            <person name="Egli S."/>
            <person name="Spatafora J.W."/>
            <person name="Grigoriev I.V."/>
            <person name="Martin F.M."/>
        </authorList>
    </citation>
    <scope>NUCLEOTIDE SEQUENCE [LARGE SCALE GENOMIC DNA]</scope>
    <source>
        <strain evidence="4 5">CBS 459.81</strain>
    </source>
</reference>
<dbReference type="SUPFAM" id="SSF51735">
    <property type="entry name" value="NAD(P)-binding Rossmann-fold domains"/>
    <property type="match status" value="1"/>
</dbReference>
<dbReference type="Proteomes" id="UP000250266">
    <property type="component" value="Unassembled WGS sequence"/>
</dbReference>
<accession>A0A8E2JJV1</accession>
<protein>
    <submittedName>
        <fullName evidence="4">3-alpha--hydroxysteroid dehydrogenase</fullName>
    </submittedName>
</protein>
<dbReference type="InterPro" id="IPR036291">
    <property type="entry name" value="NAD(P)-bd_dom_sf"/>
</dbReference>
<dbReference type="InterPro" id="IPR020904">
    <property type="entry name" value="Sc_DH/Rdtase_CS"/>
</dbReference>
<dbReference type="PRINTS" id="PR00080">
    <property type="entry name" value="SDRFAMILY"/>
</dbReference>
<dbReference type="Gene3D" id="3.40.50.720">
    <property type="entry name" value="NAD(P)-binding Rossmann-like Domain"/>
    <property type="match status" value="1"/>
</dbReference>
<keyword evidence="2" id="KW-0521">NADP</keyword>
<keyword evidence="5" id="KW-1185">Reference proteome</keyword>
<dbReference type="FunFam" id="3.40.50.720:FF:000084">
    <property type="entry name" value="Short-chain dehydrogenase reductase"/>
    <property type="match status" value="1"/>
</dbReference>